<dbReference type="Pfam" id="PF13360">
    <property type="entry name" value="PQQ_2"/>
    <property type="match status" value="1"/>
</dbReference>
<dbReference type="EMBL" id="CP069188">
    <property type="protein sequence ID" value="QRV13891.1"/>
    <property type="molecule type" value="Genomic_DNA"/>
</dbReference>
<evidence type="ECO:0000313" key="3">
    <source>
        <dbReference type="Proteomes" id="UP000637819"/>
    </source>
</evidence>
<reference evidence="2 3" key="1">
    <citation type="submission" date="2021-01" db="EMBL/GenBank/DDBJ databases">
        <title>Genome Sequence and Methylation Pattern of Haloterrigena salifodinae BOL5-1, An Extremely Halophilic Archaeon from a Bolivian Salt Mine.</title>
        <authorList>
            <person name="DasSarma P."/>
            <person name="Anton B.P."/>
            <person name="DasSarma S.L."/>
            <person name="von Ehrenheim H.A.L."/>
            <person name="Martinez F.L."/>
            <person name="Guzman D."/>
            <person name="Roberts R.J."/>
            <person name="DasSarma S."/>
        </authorList>
    </citation>
    <scope>NUCLEOTIDE SEQUENCE [LARGE SCALE GENOMIC DNA]</scope>
    <source>
        <strain evidence="2 3">BOL5-1</strain>
    </source>
</reference>
<dbReference type="Gene3D" id="2.40.10.480">
    <property type="match status" value="1"/>
</dbReference>
<keyword evidence="3" id="KW-1185">Reference proteome</keyword>
<name>A0A8T8DX88_9EURY</name>
<dbReference type="InterPro" id="IPR011047">
    <property type="entry name" value="Quinoprotein_ADH-like_sf"/>
</dbReference>
<dbReference type="Gene3D" id="2.140.10.10">
    <property type="entry name" value="Quinoprotein alcohol dehydrogenase-like superfamily"/>
    <property type="match status" value="1"/>
</dbReference>
<dbReference type="Proteomes" id="UP000637819">
    <property type="component" value="Chromosome"/>
</dbReference>
<dbReference type="Gene3D" id="2.40.128.630">
    <property type="match status" value="2"/>
</dbReference>
<dbReference type="InterPro" id="IPR018391">
    <property type="entry name" value="PQQ_b-propeller_rpt"/>
</dbReference>
<dbReference type="RefSeq" id="WP_204746821.1">
    <property type="nucleotide sequence ID" value="NZ_CP069188.1"/>
</dbReference>
<dbReference type="PANTHER" id="PTHR34512">
    <property type="entry name" value="CELL SURFACE PROTEIN"/>
    <property type="match status" value="1"/>
</dbReference>
<gene>
    <name evidence="2" type="ORF">JMJ58_13125</name>
</gene>
<dbReference type="GeneID" id="62876083"/>
<dbReference type="PROSITE" id="PS51318">
    <property type="entry name" value="TAT"/>
    <property type="match status" value="1"/>
</dbReference>
<dbReference type="PANTHER" id="PTHR34512:SF30">
    <property type="entry name" value="OUTER MEMBRANE PROTEIN ASSEMBLY FACTOR BAMB"/>
    <property type="match status" value="1"/>
</dbReference>
<sequence length="415" mass="44762">MPSRRRLLAGVGVGAVGIAGGTSVLDVEFAADTASASTSGETDWPMARYDPSGTGYNPNATGPKDGVKVAWQRDTDPNMYGLSAPILVGETLYAVGQQSLVAFERDTGEIRFTRDGQYWLSPARAPARAYRSDTLAVSGREGIHGLSASGGYELLGRSIGTERWHSPGRETQRWSSSSLRVQSPVAADETVYAIVPETDRAVALDASSGRVRWERTIGDERSIGSTRPAVRDGVVYVSSHPGDIVAFDAETGDTHWSVKPDPGEETPMTYYEFHPPTATDEGLVVPYRTGVVLLDPADGSVLWEYTHDGNATDGSAAVADGTVFVTDGEESLHAIDLERGEREWTAEYVPDTDPVVADAVVYLGYQFPELVAIDAETGEQRWRYEEATYFTQPIVGDGVLYVLTDNGLLALEEAE</sequence>
<protein>
    <submittedName>
        <fullName evidence="2">PQQ-like beta-propeller repeat protein</fullName>
    </submittedName>
</protein>
<dbReference type="SUPFAM" id="SSF50998">
    <property type="entry name" value="Quinoprotein alcohol dehydrogenase-like"/>
    <property type="match status" value="2"/>
</dbReference>
<dbReference type="SMART" id="SM00564">
    <property type="entry name" value="PQQ"/>
    <property type="match status" value="6"/>
</dbReference>
<evidence type="ECO:0000259" key="1">
    <source>
        <dbReference type="Pfam" id="PF13360"/>
    </source>
</evidence>
<proteinExistence type="predicted"/>
<organism evidence="2 3">
    <name type="scientific">Haloterrigena salifodinae</name>
    <dbReference type="NCBI Taxonomy" id="2675099"/>
    <lineage>
        <taxon>Archaea</taxon>
        <taxon>Methanobacteriati</taxon>
        <taxon>Methanobacteriota</taxon>
        <taxon>Stenosarchaea group</taxon>
        <taxon>Halobacteria</taxon>
        <taxon>Halobacteriales</taxon>
        <taxon>Natrialbaceae</taxon>
        <taxon>Haloterrigena</taxon>
    </lineage>
</organism>
<dbReference type="AlphaFoldDB" id="A0A8T8DX88"/>
<dbReference type="OrthoDB" id="169171at2157"/>
<feature type="domain" description="Pyrrolo-quinoline quinone repeat" evidence="1">
    <location>
        <begin position="171"/>
        <end position="363"/>
    </location>
</feature>
<dbReference type="InterPro" id="IPR006311">
    <property type="entry name" value="TAT_signal"/>
</dbReference>
<evidence type="ECO:0000313" key="2">
    <source>
        <dbReference type="EMBL" id="QRV13891.1"/>
    </source>
</evidence>
<accession>A0A8T8DX88</accession>
<dbReference type="InterPro" id="IPR002372">
    <property type="entry name" value="PQQ_rpt_dom"/>
</dbReference>
<dbReference type="KEGG" id="hsal:JMJ58_13125"/>